<evidence type="ECO:0000313" key="5">
    <source>
        <dbReference type="Proteomes" id="UP001295423"/>
    </source>
</evidence>
<feature type="domain" description="PDZ" evidence="3">
    <location>
        <begin position="124"/>
        <end position="193"/>
    </location>
</feature>
<accession>A0AAD2FEV3</accession>
<evidence type="ECO:0000256" key="2">
    <source>
        <dbReference type="SAM" id="MobiDB-lite"/>
    </source>
</evidence>
<feature type="compositionally biased region" description="Polar residues" evidence="2">
    <location>
        <begin position="200"/>
        <end position="218"/>
    </location>
</feature>
<dbReference type="EMBL" id="CAKOGP040000291">
    <property type="protein sequence ID" value="CAJ1933678.1"/>
    <property type="molecule type" value="Genomic_DNA"/>
</dbReference>
<dbReference type="InterPro" id="IPR001478">
    <property type="entry name" value="PDZ"/>
</dbReference>
<name>A0AAD2FEV3_9STRA</name>
<feature type="domain" description="PDZ" evidence="3">
    <location>
        <begin position="267"/>
        <end position="374"/>
    </location>
</feature>
<reference evidence="4" key="1">
    <citation type="submission" date="2023-08" db="EMBL/GenBank/DDBJ databases">
        <authorList>
            <person name="Audoor S."/>
            <person name="Bilcke G."/>
        </authorList>
    </citation>
    <scope>NUCLEOTIDE SEQUENCE</scope>
</reference>
<feature type="region of interest" description="Disordered" evidence="2">
    <location>
        <begin position="634"/>
        <end position="671"/>
    </location>
</feature>
<feature type="coiled-coil region" evidence="1">
    <location>
        <begin position="932"/>
        <end position="1141"/>
    </location>
</feature>
<keyword evidence="1" id="KW-0175">Coiled coil</keyword>
<feature type="region of interest" description="Disordered" evidence="2">
    <location>
        <begin position="1337"/>
        <end position="1388"/>
    </location>
</feature>
<dbReference type="InterPro" id="IPR036034">
    <property type="entry name" value="PDZ_sf"/>
</dbReference>
<sequence length="1401" mass="154431">MTTSTLYFTASILKKSKYIAKLGLTLQQQPHNDAVTIKDLSPSFKKKTALVPGLRVLEINHTKITSLSEANRLLAETPVNFEVTLTVQAQIVSATKASTTKKGLTLGRSPPRGENQEQNGEASSKIGISLFQDPESAQISITHVAPDSLFPTLRANTILHAINGILVSSISFAKVKDIMKQCKILTLVVLDNDSVEEVGSPSQPQTQKSEALHQQNGSVGKVENAPNDGGVEMDNGNAVGDHQPNTSENSNESIRVVACIIRPSKNVPLGLKLEEQDEEVIVSGEAEEVEKPDGGNGNGVHKNKTDVVKKRQKLVVTSVEQNGLFANTGLQSNMELVKINGHVWSNIRKHKLDKAMKLLQQATGRISLEAVTTPLDNSSKTDTIGERQIFSIEKANRSFALGLQLTKLSNSQKVEITEASAVFENVLGLKTGLLLSKVNNIIVTSAHQAQALMADAYPILSLECEAPPPPDKQSLLQEEYLLAKHALPVTVTEENKDTAKIVRTNVCELPADTKLQKMWTVAKHPELNGIVICDIPKSSPFYEYFAVGQVVVSINHNTCPQTSAGTYKLLQKEMARAAAMAADPKLKAAADPTKANTVVRVEAGDVQHEHVPTTEDEEEMHQAVQLAIARAENELLDRKDNRKEESSDPPELVSESELEKPKDMFSLPDDVPEHPVIRVDFDEGVQLPKTPKNLAVPAQTLQWTRSKPGNNGGVPAEIGLFESSPSPLKMGTPKRNNGFVPTDSDSEKAQAKCTIPKDDTDDHNENGDVTRRILFNAENPASAPAVDLIQTATDKIASVPSAREQELEEQIQKIQSELKSAQSALKSAEGQQEKAKGELTGEISALRQQLEDANEARQVAEDGIRQIGMEIDHELKIATEAKINEEKQRLGLKKMLEELQEESMKSKANASAVGDNLRSMVLEVQNSCANAKDELLRIKSAKEAELKTAVEEKEKAEQQVRRLKARLLEAQSDHDASLRSKQAEIEEKSAAITNLRSEISSLKRQLQQAEAAKDEAKGDLEKAKADHENEILGLKVQIDLVREEEETKADEREAQTRAEADDAVGSMLEMQRHDKEEIVNLRNLIEDAQIALHNKEQELEKLHKDFSIVRSQEANQAKAAQEALENELGVHREQVASLQASLVAAEKVRQMSKSEVKAVKSDGHVKLQTETEARRRAEKEIVRLEAEVDNALQKEQETKKKLEDLKKEFETSTGAIEARERKNRSMAEEAREKAEIIVADIEVAEERRIKAEAEVVKTRRTWSLISLFFFVIAILSARSNHQGGSIPEILDLDLSTDDLRTLVRKEAEQKLELEKAVKEAIQDRDALLEAKEAAEEKADEAMKEATRKETLLQQAISQNKGVKTSGDGKSPSEEHELQNGESTKAQIVAQRRAAPIEIYFE</sequence>
<proteinExistence type="predicted"/>
<feature type="domain" description="PDZ" evidence="3">
    <location>
        <begin position="20"/>
        <end position="91"/>
    </location>
</feature>
<keyword evidence="5" id="KW-1185">Reference proteome</keyword>
<protein>
    <recommendedName>
        <fullName evidence="3">PDZ domain-containing protein</fullName>
    </recommendedName>
</protein>
<dbReference type="Proteomes" id="UP001295423">
    <property type="component" value="Unassembled WGS sequence"/>
</dbReference>
<evidence type="ECO:0000313" key="4">
    <source>
        <dbReference type="EMBL" id="CAJ1933678.1"/>
    </source>
</evidence>
<feature type="region of interest" description="Disordered" evidence="2">
    <location>
        <begin position="102"/>
        <end position="122"/>
    </location>
</feature>
<gene>
    <name evidence="4" type="ORF">CYCCA115_LOCUS3411</name>
</gene>
<dbReference type="SMART" id="SM00228">
    <property type="entry name" value="PDZ"/>
    <property type="match status" value="3"/>
</dbReference>
<feature type="compositionally biased region" description="Polar residues" evidence="2">
    <location>
        <begin position="1351"/>
        <end position="1362"/>
    </location>
</feature>
<comment type="caution">
    <text evidence="4">The sequence shown here is derived from an EMBL/GenBank/DDBJ whole genome shotgun (WGS) entry which is preliminary data.</text>
</comment>
<dbReference type="Gene3D" id="2.30.42.10">
    <property type="match status" value="1"/>
</dbReference>
<feature type="region of interest" description="Disordered" evidence="2">
    <location>
        <begin position="196"/>
        <end position="251"/>
    </location>
</feature>
<feature type="compositionally biased region" description="Basic and acidic residues" evidence="2">
    <location>
        <begin position="634"/>
        <end position="646"/>
    </location>
</feature>
<feature type="compositionally biased region" description="Basic and acidic residues" evidence="2">
    <location>
        <begin position="745"/>
        <end position="765"/>
    </location>
</feature>
<organism evidence="4 5">
    <name type="scientific">Cylindrotheca closterium</name>
    <dbReference type="NCBI Taxonomy" id="2856"/>
    <lineage>
        <taxon>Eukaryota</taxon>
        <taxon>Sar</taxon>
        <taxon>Stramenopiles</taxon>
        <taxon>Ochrophyta</taxon>
        <taxon>Bacillariophyta</taxon>
        <taxon>Bacillariophyceae</taxon>
        <taxon>Bacillariophycidae</taxon>
        <taxon>Bacillariales</taxon>
        <taxon>Bacillariaceae</taxon>
        <taxon>Cylindrotheca</taxon>
    </lineage>
</organism>
<dbReference type="SUPFAM" id="SSF50156">
    <property type="entry name" value="PDZ domain-like"/>
    <property type="match status" value="2"/>
</dbReference>
<feature type="coiled-coil region" evidence="1">
    <location>
        <begin position="804"/>
        <end position="902"/>
    </location>
</feature>
<feature type="compositionally biased region" description="Basic and acidic residues" evidence="2">
    <location>
        <begin position="1337"/>
        <end position="1350"/>
    </location>
</feature>
<feature type="coiled-coil region" evidence="1">
    <location>
        <begin position="1167"/>
        <end position="1261"/>
    </location>
</feature>
<evidence type="ECO:0000256" key="1">
    <source>
        <dbReference type="SAM" id="Coils"/>
    </source>
</evidence>
<evidence type="ECO:0000259" key="3">
    <source>
        <dbReference type="SMART" id="SM00228"/>
    </source>
</evidence>
<feature type="region of interest" description="Disordered" evidence="2">
    <location>
        <begin position="739"/>
        <end position="765"/>
    </location>
</feature>